<reference evidence="9" key="1">
    <citation type="journal article" date="2019" name="Int. J. Syst. Evol. Microbiol.">
        <title>The Global Catalogue of Microorganisms (GCM) 10K type strain sequencing project: providing services to taxonomists for standard genome sequencing and annotation.</title>
        <authorList>
            <consortium name="The Broad Institute Genomics Platform"/>
            <consortium name="The Broad Institute Genome Sequencing Center for Infectious Disease"/>
            <person name="Wu L."/>
            <person name="Ma J."/>
        </authorList>
    </citation>
    <scope>NUCLEOTIDE SEQUENCE [LARGE SCALE GENOMIC DNA]</scope>
    <source>
        <strain evidence="9">KCTC 3913</strain>
    </source>
</reference>
<organism evidence="8 9">
    <name type="scientific">Bacillus seohaeanensis</name>
    <dbReference type="NCBI Taxonomy" id="284580"/>
    <lineage>
        <taxon>Bacteria</taxon>
        <taxon>Bacillati</taxon>
        <taxon>Bacillota</taxon>
        <taxon>Bacilli</taxon>
        <taxon>Bacillales</taxon>
        <taxon>Bacillaceae</taxon>
        <taxon>Bacillus</taxon>
    </lineage>
</organism>
<feature type="domain" description="NusB/RsmB/TIM44" evidence="7">
    <location>
        <begin position="5"/>
        <end position="126"/>
    </location>
</feature>
<evidence type="ECO:0000256" key="6">
    <source>
        <dbReference type="HAMAP-Rule" id="MF_00073"/>
    </source>
</evidence>
<evidence type="ECO:0000313" key="9">
    <source>
        <dbReference type="Proteomes" id="UP001597506"/>
    </source>
</evidence>
<dbReference type="NCBIfam" id="TIGR01951">
    <property type="entry name" value="nusB"/>
    <property type="match status" value="1"/>
</dbReference>
<dbReference type="SUPFAM" id="SSF48013">
    <property type="entry name" value="NusB-like"/>
    <property type="match status" value="1"/>
</dbReference>
<evidence type="ECO:0000256" key="4">
    <source>
        <dbReference type="ARBA" id="ARBA00023015"/>
    </source>
</evidence>
<dbReference type="EMBL" id="JBHUMF010000026">
    <property type="protein sequence ID" value="MFD2681175.1"/>
    <property type="molecule type" value="Genomic_DNA"/>
</dbReference>
<dbReference type="HAMAP" id="MF_00073">
    <property type="entry name" value="NusB"/>
    <property type="match status" value="1"/>
</dbReference>
<keyword evidence="2 6" id="KW-0889">Transcription antitermination</keyword>
<keyword evidence="5 6" id="KW-0804">Transcription</keyword>
<accession>A0ABW5RSC2</accession>
<comment type="caution">
    <text evidence="8">The sequence shown here is derived from an EMBL/GenBank/DDBJ whole genome shotgun (WGS) entry which is preliminary data.</text>
</comment>
<gene>
    <name evidence="6 8" type="primary">nusB</name>
    <name evidence="8" type="ORF">ACFSUL_10515</name>
</gene>
<dbReference type="Gene3D" id="1.10.940.10">
    <property type="entry name" value="NusB-like"/>
    <property type="match status" value="1"/>
</dbReference>
<keyword evidence="4 6" id="KW-0805">Transcription regulation</keyword>
<evidence type="ECO:0000313" key="8">
    <source>
        <dbReference type="EMBL" id="MFD2681175.1"/>
    </source>
</evidence>
<name>A0ABW5RSC2_9BACI</name>
<dbReference type="Pfam" id="PF01029">
    <property type="entry name" value="NusB"/>
    <property type="match status" value="1"/>
</dbReference>
<comment type="similarity">
    <text evidence="1 6">Belongs to the NusB family.</text>
</comment>
<dbReference type="Proteomes" id="UP001597506">
    <property type="component" value="Unassembled WGS sequence"/>
</dbReference>
<protein>
    <recommendedName>
        <fullName evidence="6">Transcription antitermination protein NusB</fullName>
    </recommendedName>
    <alternativeName>
        <fullName evidence="6">Antitermination factor NusB</fullName>
    </alternativeName>
</protein>
<dbReference type="InterPro" id="IPR006027">
    <property type="entry name" value="NusB_RsmB_TIM44"/>
</dbReference>
<evidence type="ECO:0000256" key="5">
    <source>
        <dbReference type="ARBA" id="ARBA00023163"/>
    </source>
</evidence>
<dbReference type="PANTHER" id="PTHR11078:SF3">
    <property type="entry name" value="ANTITERMINATION NUSB DOMAIN-CONTAINING PROTEIN"/>
    <property type="match status" value="1"/>
</dbReference>
<evidence type="ECO:0000256" key="2">
    <source>
        <dbReference type="ARBA" id="ARBA00022814"/>
    </source>
</evidence>
<evidence type="ECO:0000256" key="3">
    <source>
        <dbReference type="ARBA" id="ARBA00022884"/>
    </source>
</evidence>
<dbReference type="InterPro" id="IPR035926">
    <property type="entry name" value="NusB-like_sf"/>
</dbReference>
<proteinExistence type="inferred from homology"/>
<dbReference type="CDD" id="cd00619">
    <property type="entry name" value="Terminator_NusB"/>
    <property type="match status" value="1"/>
</dbReference>
<dbReference type="InterPro" id="IPR011605">
    <property type="entry name" value="NusB_fam"/>
</dbReference>
<comment type="function">
    <text evidence="6">Involved in transcription antitermination. Required for transcription of ribosomal RNA (rRNA) genes. Binds specifically to the boxA antiterminator sequence of the ribosomal RNA (rrn) operons.</text>
</comment>
<dbReference type="PANTHER" id="PTHR11078">
    <property type="entry name" value="N UTILIZATION SUBSTANCE PROTEIN B-RELATED"/>
    <property type="match status" value="1"/>
</dbReference>
<keyword evidence="9" id="KW-1185">Reference proteome</keyword>
<evidence type="ECO:0000256" key="1">
    <source>
        <dbReference type="ARBA" id="ARBA00005952"/>
    </source>
</evidence>
<sequence length="130" mass="15047">MKRRTAREKALQALFQIDMTELEPKEALENILEENENMDDYLEMLVLGVAQHQERVDTAIRENLEKWSFERLAKVDRNILRLATYELLFVDSVPDKVVINEAIEVAKRFGDDQSGKFINSVLSKVSHSPN</sequence>
<evidence type="ECO:0000259" key="7">
    <source>
        <dbReference type="Pfam" id="PF01029"/>
    </source>
</evidence>
<dbReference type="RefSeq" id="WP_071411367.1">
    <property type="nucleotide sequence ID" value="NZ_JBHUMF010000026.1"/>
</dbReference>
<keyword evidence="3 6" id="KW-0694">RNA-binding</keyword>